<comment type="subunit">
    <text evidence="8">Associates with the 50S ribosomal subunit.</text>
</comment>
<dbReference type="PANTHER" id="PTHR43834:SF6">
    <property type="entry name" value="GTPASE DER"/>
    <property type="match status" value="1"/>
</dbReference>
<dbReference type="CDD" id="cd01894">
    <property type="entry name" value="EngA1"/>
    <property type="match status" value="1"/>
</dbReference>
<dbReference type="FunFam" id="3.40.50.300:FF:000040">
    <property type="entry name" value="GTPase Der"/>
    <property type="match status" value="1"/>
</dbReference>
<keyword evidence="6 8" id="KW-0342">GTP-binding</keyword>
<evidence type="ECO:0000256" key="10">
    <source>
        <dbReference type="RuleBase" id="RU004481"/>
    </source>
</evidence>
<evidence type="ECO:0000256" key="6">
    <source>
        <dbReference type="ARBA" id="ARBA00023134"/>
    </source>
</evidence>
<keyword evidence="4 10" id="KW-0677">Repeat</keyword>
<dbReference type="HAMAP" id="MF_00195">
    <property type="entry name" value="GTPase_Der"/>
    <property type="match status" value="1"/>
</dbReference>
<dbReference type="GO" id="GO:0005525">
    <property type="term" value="F:GTP binding"/>
    <property type="evidence" value="ECO:0007669"/>
    <property type="project" value="UniProtKB-UniRule"/>
</dbReference>
<dbReference type="InterPro" id="IPR016484">
    <property type="entry name" value="GTPase_Der"/>
</dbReference>
<dbReference type="AlphaFoldDB" id="A0AAU7MY68"/>
<dbReference type="PANTHER" id="PTHR43834">
    <property type="entry name" value="GTPASE DER"/>
    <property type="match status" value="1"/>
</dbReference>
<feature type="binding site" evidence="8">
    <location>
        <begin position="56"/>
        <end position="60"/>
    </location>
    <ligand>
        <name>GTP</name>
        <dbReference type="ChEBI" id="CHEBI:37565"/>
        <label>1</label>
    </ligand>
</feature>
<evidence type="ECO:0000256" key="8">
    <source>
        <dbReference type="HAMAP-Rule" id="MF_00195"/>
    </source>
</evidence>
<dbReference type="InterPro" id="IPR005225">
    <property type="entry name" value="Small_GTP-bd"/>
</dbReference>
<evidence type="ECO:0000256" key="3">
    <source>
        <dbReference type="ARBA" id="ARBA00022517"/>
    </source>
</evidence>
<gene>
    <name evidence="8 12" type="primary">der</name>
    <name evidence="12" type="ORF">ABNE31_00310</name>
</gene>
<proteinExistence type="inferred from homology"/>
<name>A0AAU7MY68_9FLAO</name>
<feature type="binding site" evidence="8">
    <location>
        <begin position="292"/>
        <end position="295"/>
    </location>
    <ligand>
        <name>GTP</name>
        <dbReference type="ChEBI" id="CHEBI:37565"/>
        <label>2</label>
    </ligand>
</feature>
<feature type="binding site" evidence="8">
    <location>
        <begin position="180"/>
        <end position="187"/>
    </location>
    <ligand>
        <name>GTP</name>
        <dbReference type="ChEBI" id="CHEBI:37565"/>
        <label>2</label>
    </ligand>
</feature>
<dbReference type="NCBIfam" id="TIGR00231">
    <property type="entry name" value="small_GTP"/>
    <property type="match status" value="2"/>
</dbReference>
<feature type="domain" description="EngA-type G" evidence="11">
    <location>
        <begin position="3"/>
        <end position="167"/>
    </location>
</feature>
<evidence type="ECO:0000313" key="12">
    <source>
        <dbReference type="EMBL" id="XBQ23375.1"/>
    </source>
</evidence>
<dbReference type="GO" id="GO:0043022">
    <property type="term" value="F:ribosome binding"/>
    <property type="evidence" value="ECO:0007669"/>
    <property type="project" value="TreeGrafter"/>
</dbReference>
<dbReference type="CDD" id="cd01895">
    <property type="entry name" value="EngA2"/>
    <property type="match status" value="1"/>
</dbReference>
<dbReference type="EMBL" id="CP157804">
    <property type="protein sequence ID" value="XBQ23375.1"/>
    <property type="molecule type" value="Genomic_DNA"/>
</dbReference>
<keyword evidence="5 8" id="KW-0547">Nucleotide-binding</keyword>
<evidence type="ECO:0000259" key="11">
    <source>
        <dbReference type="PROSITE" id="PS51712"/>
    </source>
</evidence>
<dbReference type="InterPro" id="IPR015946">
    <property type="entry name" value="KH_dom-like_a/b"/>
</dbReference>
<dbReference type="NCBIfam" id="TIGR03594">
    <property type="entry name" value="GTPase_EngA"/>
    <property type="match status" value="1"/>
</dbReference>
<keyword evidence="3 8" id="KW-0690">Ribosome biogenesis</keyword>
<dbReference type="Gene3D" id="3.30.300.20">
    <property type="match status" value="1"/>
</dbReference>
<reference evidence="12" key="1">
    <citation type="submission" date="2024-05" db="EMBL/GenBank/DDBJ databases">
        <title>Draft Genome Sequences of Flagellimonas sp. MMG031 and Marinobacter sp. MMG032 Isolated from the dinoflagellate Symbiodinium pilosum.</title>
        <authorList>
            <person name="Shikuma N.J."/>
            <person name="Farrell M.V."/>
        </authorList>
    </citation>
    <scope>NUCLEOTIDE SEQUENCE</scope>
    <source>
        <strain evidence="12">MMG031</strain>
    </source>
</reference>
<keyword evidence="12" id="KW-0378">Hydrolase</keyword>
<feature type="binding site" evidence="8">
    <location>
        <begin position="9"/>
        <end position="16"/>
    </location>
    <ligand>
        <name>GTP</name>
        <dbReference type="ChEBI" id="CHEBI:37565"/>
        <label>1</label>
    </ligand>
</feature>
<comment type="similarity">
    <text evidence="1 8 9 10">Belongs to the TRAFAC class TrmE-Era-EngA-EngB-Septin-like GTPase superfamily. EngA (Der) GTPase family.</text>
</comment>
<evidence type="ECO:0000256" key="9">
    <source>
        <dbReference type="PROSITE-ProRule" id="PRU01049"/>
    </source>
</evidence>
<feature type="domain" description="EngA-type G" evidence="11">
    <location>
        <begin position="174"/>
        <end position="349"/>
    </location>
</feature>
<dbReference type="FunFam" id="3.40.50.300:FF:000953">
    <property type="entry name" value="GTPase Der"/>
    <property type="match status" value="1"/>
</dbReference>
<sequence length="433" mass="49170">MGAIVAIVGRPNVGKSTFFNRLIQRREAIVDAVSGVTRDRHYGKSDWNGKEFSLIDTGGYVLGSDDVFEKEIDKQVELAIDEADAIIFMVDVESGVTGMDEDVAKLLRRVDKPTFLAVNKVDNTQRMADAVEFYALGLGDYYTISSINGSGTGELLDALVEVLPDEKEEESELPRFAVVGRPNAGKSSFINALIGEDRYIVTDIAGTTRDSIDTKYNRFGFEFNLVDTAGIRRKSKVKEDLEFYSVMRSVRAIEYCDVCILMMDATRGFDGQVQNIFWLAQRNNKGIVILVNKWDLVEKETNSVKEYTKAIHEVISPFEDVPILFISVLNKQRIYKAIETAVEVYKNRSKKIPTRKLNDIMLPIIEKTPPPATKGKYVKIKFCTQLPTPYPQFAFFCNLPQYVKDPYKRFLENKIRQQFDFTGVPITIFMRKK</sequence>
<feature type="binding site" evidence="8">
    <location>
        <begin position="119"/>
        <end position="122"/>
    </location>
    <ligand>
        <name>GTP</name>
        <dbReference type="ChEBI" id="CHEBI:37565"/>
        <label>1</label>
    </ligand>
</feature>
<comment type="function">
    <text evidence="8 10">GTPase that plays an essential role in the late steps of ribosome biogenesis.</text>
</comment>
<dbReference type="PROSITE" id="PS51712">
    <property type="entry name" value="G_ENGA"/>
    <property type="match status" value="2"/>
</dbReference>
<evidence type="ECO:0000256" key="4">
    <source>
        <dbReference type="ARBA" id="ARBA00022737"/>
    </source>
</evidence>
<evidence type="ECO:0000256" key="1">
    <source>
        <dbReference type="ARBA" id="ARBA00008279"/>
    </source>
</evidence>
<evidence type="ECO:0000256" key="2">
    <source>
        <dbReference type="ARBA" id="ARBA00020953"/>
    </source>
</evidence>
<dbReference type="GO" id="GO:0042254">
    <property type="term" value="P:ribosome biogenesis"/>
    <property type="evidence" value="ECO:0007669"/>
    <property type="project" value="UniProtKB-KW"/>
</dbReference>
<dbReference type="KEGG" id="fld:ABNE31_00310"/>
<dbReference type="Pfam" id="PF01926">
    <property type="entry name" value="MMR_HSR1"/>
    <property type="match status" value="2"/>
</dbReference>
<feature type="binding site" evidence="8">
    <location>
        <begin position="227"/>
        <end position="231"/>
    </location>
    <ligand>
        <name>GTP</name>
        <dbReference type="ChEBI" id="CHEBI:37565"/>
        <label>2</label>
    </ligand>
</feature>
<evidence type="ECO:0000256" key="5">
    <source>
        <dbReference type="ARBA" id="ARBA00022741"/>
    </source>
</evidence>
<dbReference type="InterPro" id="IPR032859">
    <property type="entry name" value="KH_dom-like"/>
</dbReference>
<dbReference type="SUPFAM" id="SSF52540">
    <property type="entry name" value="P-loop containing nucleoside triphosphate hydrolases"/>
    <property type="match status" value="2"/>
</dbReference>
<dbReference type="InterPro" id="IPR027417">
    <property type="entry name" value="P-loop_NTPase"/>
</dbReference>
<dbReference type="GO" id="GO:0016787">
    <property type="term" value="F:hydrolase activity"/>
    <property type="evidence" value="ECO:0007669"/>
    <property type="project" value="UniProtKB-KW"/>
</dbReference>
<dbReference type="PIRSF" id="PIRSF006485">
    <property type="entry name" value="GTP-binding_EngA"/>
    <property type="match status" value="1"/>
</dbReference>
<accession>A0AAU7MY68</accession>
<dbReference type="InterPro" id="IPR006073">
    <property type="entry name" value="GTP-bd"/>
</dbReference>
<dbReference type="FunFam" id="3.30.300.20:FF:000004">
    <property type="entry name" value="GTPase Der"/>
    <property type="match status" value="1"/>
</dbReference>
<dbReference type="InterPro" id="IPR031166">
    <property type="entry name" value="G_ENGA"/>
</dbReference>
<dbReference type="Pfam" id="PF14714">
    <property type="entry name" value="KH_dom-like"/>
    <property type="match status" value="1"/>
</dbReference>
<dbReference type="Gene3D" id="3.40.50.300">
    <property type="entry name" value="P-loop containing nucleotide triphosphate hydrolases"/>
    <property type="match status" value="2"/>
</dbReference>
<evidence type="ECO:0000256" key="7">
    <source>
        <dbReference type="ARBA" id="ARBA00032345"/>
    </source>
</evidence>
<organism evidence="12">
    <name type="scientific">Flagellimonas sp. MMG031</name>
    <dbReference type="NCBI Taxonomy" id="3158549"/>
    <lineage>
        <taxon>Bacteria</taxon>
        <taxon>Pseudomonadati</taxon>
        <taxon>Bacteroidota</taxon>
        <taxon>Flavobacteriia</taxon>
        <taxon>Flavobacteriales</taxon>
        <taxon>Flavobacteriaceae</taxon>
        <taxon>Flagellimonas</taxon>
    </lineage>
</organism>
<dbReference type="RefSeq" id="WP_179385676.1">
    <property type="nucleotide sequence ID" value="NZ_CP157804.1"/>
</dbReference>
<protein>
    <recommendedName>
        <fullName evidence="2 8">GTPase Der</fullName>
    </recommendedName>
    <alternativeName>
        <fullName evidence="7 8">GTP-binding protein EngA</fullName>
    </alternativeName>
</protein>
<dbReference type="PRINTS" id="PR00326">
    <property type="entry name" value="GTP1OBG"/>
</dbReference>